<reference evidence="1 2" key="1">
    <citation type="journal article" date="2016" name="Environ. Microbiol.">
        <title>New Methyloceanibacter diversity from North Sea sediments includes methanotroph containing solely the soluble methane monooxygenase.</title>
        <authorList>
            <person name="Vekeman B."/>
            <person name="Kerckhof F.M."/>
            <person name="Cremers G."/>
            <person name="de Vos P."/>
            <person name="Vandamme P."/>
            <person name="Boon N."/>
            <person name="Op den Camp H.J."/>
            <person name="Heylen K."/>
        </authorList>
    </citation>
    <scope>NUCLEOTIDE SEQUENCE [LARGE SCALE GENOMIC DNA]</scope>
    <source>
        <strain evidence="1 2">R-67177</strain>
    </source>
</reference>
<organism evidence="1 2">
    <name type="scientific">Methyloceanibacter marginalis</name>
    <dbReference type="NCBI Taxonomy" id="1774971"/>
    <lineage>
        <taxon>Bacteria</taxon>
        <taxon>Pseudomonadati</taxon>
        <taxon>Pseudomonadota</taxon>
        <taxon>Alphaproteobacteria</taxon>
        <taxon>Hyphomicrobiales</taxon>
        <taxon>Hyphomicrobiaceae</taxon>
        <taxon>Methyloceanibacter</taxon>
    </lineage>
</organism>
<proteinExistence type="predicted"/>
<dbReference type="EMBL" id="LPWD01000441">
    <property type="protein sequence ID" value="ODR99554.1"/>
    <property type="molecule type" value="Genomic_DNA"/>
</dbReference>
<dbReference type="AlphaFoldDB" id="A0A1E3W167"/>
<evidence type="ECO:0000313" key="1">
    <source>
        <dbReference type="EMBL" id="ODR99554.1"/>
    </source>
</evidence>
<keyword evidence="2" id="KW-1185">Reference proteome</keyword>
<comment type="caution">
    <text evidence="1">The sequence shown here is derived from an EMBL/GenBank/DDBJ whole genome shotgun (WGS) entry which is preliminary data.</text>
</comment>
<protein>
    <submittedName>
        <fullName evidence="1">Uncharacterized protein</fullName>
    </submittedName>
</protein>
<evidence type="ECO:0000313" key="2">
    <source>
        <dbReference type="Proteomes" id="UP000095042"/>
    </source>
</evidence>
<sequence>MRLELNGRLATPAGALARKPLLGLFGLDVVRIHIDTVLGRALIAEHIASAPALYTIALHLNRLAEKVLRIFSEIFHVGGLGERGRRGEGKTCKQISGETASYAMHRVHLSSCFSDGPWGPLRPASYKGGRGRKARPWRKN</sequence>
<dbReference type="Proteomes" id="UP000095042">
    <property type="component" value="Unassembled WGS sequence"/>
</dbReference>
<name>A0A1E3W167_9HYPH</name>
<accession>A0A1E3W167</accession>
<gene>
    <name evidence="1" type="ORF">AUC71_03655</name>
</gene>